<dbReference type="AlphaFoldDB" id="A0A4Y1WWK4"/>
<dbReference type="EMBL" id="AP019735">
    <property type="protein sequence ID" value="BBL05331.1"/>
    <property type="molecule type" value="Genomic_DNA"/>
</dbReference>
<evidence type="ECO:0000313" key="3">
    <source>
        <dbReference type="EMBL" id="BBL05331.1"/>
    </source>
</evidence>
<dbReference type="GO" id="GO:0016788">
    <property type="term" value="F:hydrolase activity, acting on ester bonds"/>
    <property type="evidence" value="ECO:0007669"/>
    <property type="project" value="UniProtKB-ARBA"/>
</dbReference>
<feature type="chain" id="PRO_5021479167" description="DUF4886 domain-containing protein" evidence="1">
    <location>
        <begin position="36"/>
        <end position="559"/>
    </location>
</feature>
<evidence type="ECO:0000256" key="1">
    <source>
        <dbReference type="SAM" id="SignalP"/>
    </source>
</evidence>
<evidence type="ECO:0000259" key="2">
    <source>
        <dbReference type="Pfam" id="PF16227"/>
    </source>
</evidence>
<reference evidence="4" key="1">
    <citation type="submission" date="2019-06" db="EMBL/GenBank/DDBJ databases">
        <title>Alistipes onderdonkii subsp. vulgaris subsp. nov., Alistipes dispar sp. nov. and Alistipes communis sp. nov., isolated from human faeces, and creation of Alistipes onderdonkii subsp. onderdonkii subsp. nov.</title>
        <authorList>
            <person name="Sakamoto M."/>
            <person name="Ikeyama N."/>
            <person name="Ogata Y."/>
            <person name="Suda W."/>
            <person name="Iino T."/>
            <person name="Hattori M."/>
            <person name="Ohkuma M."/>
        </authorList>
    </citation>
    <scope>NUCLEOTIDE SEQUENCE [LARGE SCALE GENOMIC DNA]</scope>
    <source>
        <strain evidence="4">5CBH24</strain>
    </source>
</reference>
<dbReference type="InterPro" id="IPR032616">
    <property type="entry name" value="DUF4886"/>
</dbReference>
<keyword evidence="4" id="KW-1185">Reference proteome</keyword>
<keyword evidence="1" id="KW-0732">Signal</keyword>
<dbReference type="OrthoDB" id="265974at2"/>
<gene>
    <name evidence="3" type="ORF">A5CBH24_26440</name>
</gene>
<accession>A0A4Y1WWK4</accession>
<dbReference type="InterPro" id="IPR036514">
    <property type="entry name" value="SGNH_hydro_sf"/>
</dbReference>
<dbReference type="Pfam" id="PF16227">
    <property type="entry name" value="DUF4886"/>
    <property type="match status" value="1"/>
</dbReference>
<dbReference type="Gene3D" id="3.40.50.1110">
    <property type="entry name" value="SGNH hydrolase"/>
    <property type="match status" value="1"/>
</dbReference>
<sequence>MNINLKLSNYMGKMSRICRLMSIAFALIFVNCTNAEEAAAAPSGSGDSEPEVPVLPETVKILAIGNSFSADAVEQELYGLFEAVGQKVVIGNMYIGGCPLETHAANAASDAAAYSYRKIVDGVMTKTSSVKLSTALADEDWTFVSVQEGRGFHGFYDTTYEGTTHSMEPDLTNLLNYVRSKCPDARLVYHAPWAAKEGYTGVKFSYYGYDQAKMYEMICGATKEVVAAHPEIGLVMNSMDAIQNVRTSYFGDNVTRDGWHLNYTIGRYTAGCLWFEKIMGRSVVGNAYRPSAISETDALVCQTAAHEACEHPYVVTDLSYFEKPAGEDGDEPHTVLAKWYFSRERTVADGGCETWTGQDELGVYRYDNEPGERGYFEANEEGAGRLSYVQVDKTEWPEDAAGLSTLDVSNGGQPVMSGPMAGDYWQFATTGGHEFAEGTRLRIVYTYNPGNYGAKYWRIEYKDGDVFKPVPSFELKTETLPLSGETVTYNQAFDASQRVIEFTVVLDNPTSEFVVRQICCSAYQVNDKWLGHPNIKCVSRIAGDPNNENKPLPQMDLLL</sequence>
<dbReference type="Proteomes" id="UP000318946">
    <property type="component" value="Chromosome"/>
</dbReference>
<protein>
    <recommendedName>
        <fullName evidence="2">DUF4886 domain-containing protein</fullName>
    </recommendedName>
</protein>
<dbReference type="RefSeq" id="WP_141413493.1">
    <property type="nucleotide sequence ID" value="NZ_DBEWKE010000038.1"/>
</dbReference>
<name>A0A4Y1WWK4_9BACT</name>
<feature type="domain" description="DUF4886" evidence="2">
    <location>
        <begin position="60"/>
        <end position="308"/>
    </location>
</feature>
<proteinExistence type="predicted"/>
<evidence type="ECO:0000313" key="4">
    <source>
        <dbReference type="Proteomes" id="UP000318946"/>
    </source>
</evidence>
<feature type="signal peptide" evidence="1">
    <location>
        <begin position="1"/>
        <end position="35"/>
    </location>
</feature>
<organism evidence="3 4">
    <name type="scientific">Alistipes communis</name>
    <dbReference type="NCBI Taxonomy" id="2585118"/>
    <lineage>
        <taxon>Bacteria</taxon>
        <taxon>Pseudomonadati</taxon>
        <taxon>Bacteroidota</taxon>
        <taxon>Bacteroidia</taxon>
        <taxon>Bacteroidales</taxon>
        <taxon>Rikenellaceae</taxon>
        <taxon>Alistipes</taxon>
    </lineage>
</organism>
<dbReference type="KEGG" id="acou:A5CBH24_26440"/>